<dbReference type="InterPro" id="IPR023753">
    <property type="entry name" value="FAD/NAD-binding_dom"/>
</dbReference>
<sequence>MSSISGLSGPSQSSISQSTTPSTTPSTQWKNIVIIGASVAGHTLVNALIPRLPASYRIVLVERNDFTFHASCVVRALVVPGFNVTQFVAPVTQETVFPAGSRHRVVCPNSVVKLRRNQVWLEKEFEGQDVLDFEMCILATGAQSPAPIRPMPCTSLEEWQEALVQSQQDIAAAQSVLIVGGGSCGIEVAGEITDMYPHKKVTIVHWDVGLLHPSDSGGNTRHTYVPPKTSQKLSNALESQLTSRGVRLILKDRVDLESAKKPGQWGGQPGPLPGLCQIPLVSGRIVEADYVFNPTGNRPNASLVAFADPGALTTNGYVSVDPYFRVRPGTQESPLGGQYYAIGDVSNTPGWKTAIAGIAEGEALAVILGDVLRGQRPQPYQRPSHLRNSTVLLGSKGGAAIMRLPIIGNIRTDWVVKKKDRDFHAGTNFFARFRGAHRIAPTIPVSVSTLSLNGRTHLQNSGSNNQVNAHSPTAVRHAVAPRVN</sequence>
<keyword evidence="2" id="KW-0285">Flavoprotein</keyword>
<feature type="region of interest" description="Disordered" evidence="5">
    <location>
        <begin position="1"/>
        <end position="26"/>
    </location>
</feature>
<dbReference type="GO" id="GO:0050660">
    <property type="term" value="F:flavin adenine dinucleotide binding"/>
    <property type="evidence" value="ECO:0007669"/>
    <property type="project" value="TreeGrafter"/>
</dbReference>
<feature type="domain" description="FAD/NAD(P)-binding" evidence="6">
    <location>
        <begin position="31"/>
        <end position="361"/>
    </location>
</feature>
<evidence type="ECO:0000313" key="7">
    <source>
        <dbReference type="EMBL" id="RSH86285.1"/>
    </source>
</evidence>
<keyword evidence="3" id="KW-0274">FAD</keyword>
<gene>
    <name evidence="7" type="ORF">EHS24_004523</name>
</gene>
<evidence type="ECO:0000256" key="4">
    <source>
        <dbReference type="ARBA" id="ARBA00023002"/>
    </source>
</evidence>
<dbReference type="PANTHER" id="PTHR43735">
    <property type="entry name" value="APOPTOSIS-INDUCING FACTOR 1"/>
    <property type="match status" value="1"/>
</dbReference>
<dbReference type="InterPro" id="IPR036188">
    <property type="entry name" value="FAD/NAD-bd_sf"/>
</dbReference>
<comment type="similarity">
    <text evidence="1">Belongs to the FAD-dependent oxidoreductase family.</text>
</comment>
<name>A0A427Y5D2_9TREE</name>
<evidence type="ECO:0000259" key="6">
    <source>
        <dbReference type="Pfam" id="PF07992"/>
    </source>
</evidence>
<dbReference type="Pfam" id="PF07992">
    <property type="entry name" value="Pyr_redox_2"/>
    <property type="match status" value="1"/>
</dbReference>
<accession>A0A427Y5D2</accession>
<evidence type="ECO:0000256" key="3">
    <source>
        <dbReference type="ARBA" id="ARBA00022827"/>
    </source>
</evidence>
<dbReference type="PANTHER" id="PTHR43735:SF3">
    <property type="entry name" value="FERROPTOSIS SUPPRESSOR PROTEIN 1"/>
    <property type="match status" value="1"/>
</dbReference>
<dbReference type="Gene3D" id="3.50.50.100">
    <property type="match status" value="1"/>
</dbReference>
<dbReference type="SUPFAM" id="SSF51905">
    <property type="entry name" value="FAD/NAD(P)-binding domain"/>
    <property type="match status" value="1"/>
</dbReference>
<dbReference type="AlphaFoldDB" id="A0A427Y5D2"/>
<evidence type="ECO:0000256" key="1">
    <source>
        <dbReference type="ARBA" id="ARBA00006442"/>
    </source>
</evidence>
<keyword evidence="4" id="KW-0560">Oxidoreductase</keyword>
<proteinExistence type="inferred from homology"/>
<feature type="compositionally biased region" description="Polar residues" evidence="5">
    <location>
        <begin position="459"/>
        <end position="471"/>
    </location>
</feature>
<evidence type="ECO:0000256" key="5">
    <source>
        <dbReference type="SAM" id="MobiDB-lite"/>
    </source>
</evidence>
<dbReference type="RefSeq" id="XP_028479070.1">
    <property type="nucleotide sequence ID" value="XM_028620098.1"/>
</dbReference>
<feature type="region of interest" description="Disordered" evidence="5">
    <location>
        <begin position="459"/>
        <end position="484"/>
    </location>
</feature>
<dbReference type="PRINTS" id="PR00368">
    <property type="entry name" value="FADPNR"/>
</dbReference>
<comment type="caution">
    <text evidence="7">The sequence shown here is derived from an EMBL/GenBank/DDBJ whole genome shotgun (WGS) entry which is preliminary data.</text>
</comment>
<reference evidence="7 8" key="1">
    <citation type="submission" date="2018-11" db="EMBL/GenBank/DDBJ databases">
        <title>Genome sequence of Apiotrichum porosum DSM 27194.</title>
        <authorList>
            <person name="Aliyu H."/>
            <person name="Gorte O."/>
            <person name="Ochsenreither K."/>
        </authorList>
    </citation>
    <scope>NUCLEOTIDE SEQUENCE [LARGE SCALE GENOMIC DNA]</scope>
    <source>
        <strain evidence="7 8">DSM 27194</strain>
    </source>
</reference>
<dbReference type="EMBL" id="RSCE01000002">
    <property type="protein sequence ID" value="RSH86285.1"/>
    <property type="molecule type" value="Genomic_DNA"/>
</dbReference>
<protein>
    <recommendedName>
        <fullName evidence="6">FAD/NAD(P)-binding domain-containing protein</fullName>
    </recommendedName>
</protein>
<evidence type="ECO:0000256" key="2">
    <source>
        <dbReference type="ARBA" id="ARBA00022630"/>
    </source>
</evidence>
<keyword evidence="8" id="KW-1185">Reference proteome</keyword>
<dbReference type="GO" id="GO:0005737">
    <property type="term" value="C:cytoplasm"/>
    <property type="evidence" value="ECO:0007669"/>
    <property type="project" value="TreeGrafter"/>
</dbReference>
<dbReference type="Proteomes" id="UP000279236">
    <property type="component" value="Unassembled WGS sequence"/>
</dbReference>
<dbReference type="STRING" id="105984.A0A427Y5D2"/>
<dbReference type="OrthoDB" id="202203at2759"/>
<evidence type="ECO:0000313" key="8">
    <source>
        <dbReference type="Proteomes" id="UP000279236"/>
    </source>
</evidence>
<organism evidence="7 8">
    <name type="scientific">Apiotrichum porosum</name>
    <dbReference type="NCBI Taxonomy" id="105984"/>
    <lineage>
        <taxon>Eukaryota</taxon>
        <taxon>Fungi</taxon>
        <taxon>Dikarya</taxon>
        <taxon>Basidiomycota</taxon>
        <taxon>Agaricomycotina</taxon>
        <taxon>Tremellomycetes</taxon>
        <taxon>Trichosporonales</taxon>
        <taxon>Trichosporonaceae</taxon>
        <taxon>Apiotrichum</taxon>
    </lineage>
</organism>
<dbReference type="GO" id="GO:0004174">
    <property type="term" value="F:electron-transferring-flavoprotein dehydrogenase activity"/>
    <property type="evidence" value="ECO:0007669"/>
    <property type="project" value="TreeGrafter"/>
</dbReference>
<dbReference type="GeneID" id="39589066"/>